<feature type="region of interest" description="Disordered" evidence="1">
    <location>
        <begin position="34"/>
        <end position="76"/>
    </location>
</feature>
<reference evidence="2" key="1">
    <citation type="journal article" date="2015" name="Nature">
        <title>Complex archaea that bridge the gap between prokaryotes and eukaryotes.</title>
        <authorList>
            <person name="Spang A."/>
            <person name="Saw J.H."/>
            <person name="Jorgensen S.L."/>
            <person name="Zaremba-Niedzwiedzka K."/>
            <person name="Martijn J."/>
            <person name="Lind A.E."/>
            <person name="van Eijk R."/>
            <person name="Schleper C."/>
            <person name="Guy L."/>
            <person name="Ettema T.J."/>
        </authorList>
    </citation>
    <scope>NUCLEOTIDE SEQUENCE</scope>
</reference>
<sequence>SYWFRHQVTLDIPASDVEAVTGSDPENWLVEKRPATAQDALRQWPHTAPATPRRRRRRGSTKTKADAPIGEPANEE</sequence>
<comment type="caution">
    <text evidence="2">The sequence shown here is derived from an EMBL/GenBank/DDBJ whole genome shotgun (WGS) entry which is preliminary data.</text>
</comment>
<evidence type="ECO:0000256" key="1">
    <source>
        <dbReference type="SAM" id="MobiDB-lite"/>
    </source>
</evidence>
<dbReference type="EMBL" id="LAZR01020509">
    <property type="protein sequence ID" value="KKL88637.1"/>
    <property type="molecule type" value="Genomic_DNA"/>
</dbReference>
<feature type="compositionally biased region" description="Basic residues" evidence="1">
    <location>
        <begin position="52"/>
        <end position="61"/>
    </location>
</feature>
<gene>
    <name evidence="2" type="ORF">LCGC14_1922760</name>
</gene>
<dbReference type="AlphaFoldDB" id="A0A0F9IN31"/>
<protein>
    <submittedName>
        <fullName evidence="2">Uncharacterized protein</fullName>
    </submittedName>
</protein>
<organism evidence="2">
    <name type="scientific">marine sediment metagenome</name>
    <dbReference type="NCBI Taxonomy" id="412755"/>
    <lineage>
        <taxon>unclassified sequences</taxon>
        <taxon>metagenomes</taxon>
        <taxon>ecological metagenomes</taxon>
    </lineage>
</organism>
<feature type="non-terminal residue" evidence="2">
    <location>
        <position position="1"/>
    </location>
</feature>
<name>A0A0F9IN31_9ZZZZ</name>
<accession>A0A0F9IN31</accession>
<proteinExistence type="predicted"/>
<evidence type="ECO:0000313" key="2">
    <source>
        <dbReference type="EMBL" id="KKL88637.1"/>
    </source>
</evidence>